<dbReference type="InterPro" id="IPR006317">
    <property type="entry name" value="Ubiquinol_cyt_c_Rdtase_Fe-S-su"/>
</dbReference>
<name>A0ABY6IS56_9HYPH</name>
<evidence type="ECO:0000256" key="13">
    <source>
        <dbReference type="ARBA" id="ARBA00022989"/>
    </source>
</evidence>
<evidence type="ECO:0000256" key="16">
    <source>
        <dbReference type="ARBA" id="ARBA00023136"/>
    </source>
</evidence>
<comment type="subcellular location">
    <subcellularLocation>
        <location evidence="2">Cell membrane</location>
        <topology evidence="2">Single-pass membrane protein</topology>
    </subcellularLocation>
</comment>
<keyword evidence="17" id="KW-1015">Disulfide bond</keyword>
<evidence type="ECO:0000256" key="4">
    <source>
        <dbReference type="ARBA" id="ARBA00012951"/>
    </source>
</evidence>
<evidence type="ECO:0000256" key="1">
    <source>
        <dbReference type="ARBA" id="ARBA00002444"/>
    </source>
</evidence>
<dbReference type="Pfam" id="PF10399">
    <property type="entry name" value="UCR_Fe-S_N"/>
    <property type="match status" value="1"/>
</dbReference>
<dbReference type="InterPro" id="IPR017941">
    <property type="entry name" value="Rieske_2Fe-2S"/>
</dbReference>
<evidence type="ECO:0000256" key="10">
    <source>
        <dbReference type="ARBA" id="ARBA00022723"/>
    </source>
</evidence>
<dbReference type="SUPFAM" id="SSF50022">
    <property type="entry name" value="ISP domain"/>
    <property type="match status" value="1"/>
</dbReference>
<evidence type="ECO:0000256" key="11">
    <source>
        <dbReference type="ARBA" id="ARBA00022967"/>
    </source>
</evidence>
<accession>A0ABY6IS56</accession>
<dbReference type="PROSITE" id="PS51296">
    <property type="entry name" value="RIESKE"/>
    <property type="match status" value="1"/>
</dbReference>
<evidence type="ECO:0000256" key="20">
    <source>
        <dbReference type="RuleBase" id="RU004497"/>
    </source>
</evidence>
<evidence type="ECO:0000313" key="22">
    <source>
        <dbReference type="EMBL" id="UYQ73450.1"/>
    </source>
</evidence>
<dbReference type="Gene3D" id="1.20.5.510">
    <property type="entry name" value="Single helix bin"/>
    <property type="match status" value="1"/>
</dbReference>
<keyword evidence="16 19" id="KW-0472">Membrane</keyword>
<dbReference type="InterPro" id="IPR019470">
    <property type="entry name" value="Ubiq_cytC_Rdtase_Fe-S_su_TAT"/>
</dbReference>
<dbReference type="Gene3D" id="2.102.10.10">
    <property type="entry name" value="Rieske [2Fe-2S] iron-sulphur domain"/>
    <property type="match status" value="1"/>
</dbReference>
<sequence length="174" mass="19016">MTGASTHEPRRRDFLFVATGAVSAVGVAGAIWPLIDQLNPDASVLALVSVEFDVSAIEEGQTVTIQWRGLPVFVRHRTEAEVLEARSVPLEELKDPELDQQRVAESHPQWLIMIANCTHLGCVPVGEAGDYGGWFCPCHGSQFDISGRVRAGPAPTNLVVMPYEWLSEKLVRIG</sequence>
<evidence type="ECO:0000256" key="12">
    <source>
        <dbReference type="ARBA" id="ARBA00022982"/>
    </source>
</evidence>
<evidence type="ECO:0000256" key="7">
    <source>
        <dbReference type="ARBA" id="ARBA00022475"/>
    </source>
</evidence>
<dbReference type="InterPro" id="IPR005805">
    <property type="entry name" value="Rieske_Fe-S_prot_C"/>
</dbReference>
<keyword evidence="14" id="KW-0408">Iron</keyword>
<dbReference type="PRINTS" id="PR00162">
    <property type="entry name" value="RIESKE"/>
</dbReference>
<dbReference type="NCBIfam" id="TIGR01416">
    <property type="entry name" value="Rieske_proteo"/>
    <property type="match status" value="1"/>
</dbReference>
<evidence type="ECO:0000256" key="5">
    <source>
        <dbReference type="ARBA" id="ARBA00019816"/>
    </source>
</evidence>
<keyword evidence="11" id="KW-1278">Translocase</keyword>
<keyword evidence="23" id="KW-1185">Reference proteome</keyword>
<evidence type="ECO:0000256" key="8">
    <source>
        <dbReference type="ARBA" id="ARBA00022692"/>
    </source>
</evidence>
<reference evidence="22" key="1">
    <citation type="submission" date="2022-10" db="EMBL/GenBank/DDBJ databases">
        <title>YIM 151497 complete genome.</title>
        <authorList>
            <person name="Chen X."/>
        </authorList>
    </citation>
    <scope>NUCLEOTIDE SEQUENCE</scope>
    <source>
        <strain evidence="22">YIM 151497</strain>
    </source>
</reference>
<comment type="subunit">
    <text evidence="3 20">The main subunits of complex b-c1 are: cytochrome b, cytochrome c1 and the Rieske protein.</text>
</comment>
<comment type="miscellaneous">
    <text evidence="19">The Rieske protein is a high potential 2Fe-2S protein.</text>
</comment>
<evidence type="ECO:0000256" key="14">
    <source>
        <dbReference type="ARBA" id="ARBA00023004"/>
    </source>
</evidence>
<keyword evidence="10" id="KW-0479">Metal-binding</keyword>
<dbReference type="RefSeq" id="WP_264227035.1">
    <property type="nucleotide sequence ID" value="NZ_CP107716.1"/>
</dbReference>
<keyword evidence="6 19" id="KW-0813">Transport</keyword>
<evidence type="ECO:0000256" key="15">
    <source>
        <dbReference type="ARBA" id="ARBA00023014"/>
    </source>
</evidence>
<keyword evidence="13 19" id="KW-1133">Transmembrane helix</keyword>
<comment type="function">
    <text evidence="1">Component of the ubiquinol-cytochrome c reductase complex (complex III or cytochrome b-c1 complex), which is a respiratory chain that generates an electrochemical potential coupled to ATP synthesis.</text>
</comment>
<dbReference type="Pfam" id="PF00355">
    <property type="entry name" value="Rieske"/>
    <property type="match status" value="1"/>
</dbReference>
<evidence type="ECO:0000256" key="2">
    <source>
        <dbReference type="ARBA" id="ARBA00004162"/>
    </source>
</evidence>
<feature type="transmembrane region" description="Helical" evidence="19">
    <location>
        <begin position="14"/>
        <end position="35"/>
    </location>
</feature>
<comment type="cofactor">
    <cofactor evidence="19">
        <name>[2Fe-2S] cluster</name>
        <dbReference type="ChEBI" id="CHEBI:190135"/>
    </cofactor>
    <text evidence="19">Binds 1 [2Fe-2S] cluster per subunit.</text>
</comment>
<keyword evidence="12 19" id="KW-0249">Electron transport</keyword>
<keyword evidence="8 19" id="KW-0812">Transmembrane</keyword>
<keyword evidence="9" id="KW-0001">2Fe-2S</keyword>
<dbReference type="EMBL" id="CP107716">
    <property type="protein sequence ID" value="UYQ73450.1"/>
    <property type="molecule type" value="Genomic_DNA"/>
</dbReference>
<evidence type="ECO:0000256" key="19">
    <source>
        <dbReference type="RuleBase" id="RU004494"/>
    </source>
</evidence>
<proteinExistence type="predicted"/>
<evidence type="ECO:0000256" key="6">
    <source>
        <dbReference type="ARBA" id="ARBA00022448"/>
    </source>
</evidence>
<evidence type="ECO:0000313" key="23">
    <source>
        <dbReference type="Proteomes" id="UP001163882"/>
    </source>
</evidence>
<comment type="catalytic activity">
    <reaction evidence="18 19">
        <text>a quinol + 2 Fe(III)-[cytochrome c](out) = a quinone + 2 Fe(II)-[cytochrome c](out) + 2 H(+)(out)</text>
        <dbReference type="Rhea" id="RHEA:11484"/>
        <dbReference type="Rhea" id="RHEA-COMP:10350"/>
        <dbReference type="Rhea" id="RHEA-COMP:14399"/>
        <dbReference type="ChEBI" id="CHEBI:15378"/>
        <dbReference type="ChEBI" id="CHEBI:24646"/>
        <dbReference type="ChEBI" id="CHEBI:29033"/>
        <dbReference type="ChEBI" id="CHEBI:29034"/>
        <dbReference type="ChEBI" id="CHEBI:132124"/>
        <dbReference type="EC" id="7.1.1.8"/>
    </reaction>
</comment>
<feature type="domain" description="Rieske" evidence="21">
    <location>
        <begin position="79"/>
        <end position="172"/>
    </location>
</feature>
<evidence type="ECO:0000256" key="18">
    <source>
        <dbReference type="ARBA" id="ARBA00029351"/>
    </source>
</evidence>
<dbReference type="CDD" id="cd03470">
    <property type="entry name" value="Rieske_cytochrome_bc1"/>
    <property type="match status" value="1"/>
</dbReference>
<gene>
    <name evidence="22" type="primary">petA</name>
    <name evidence="22" type="ORF">OF122_06745</name>
</gene>
<dbReference type="PANTHER" id="PTHR10134">
    <property type="entry name" value="CYTOCHROME B-C1 COMPLEX SUBUNIT RIESKE, MITOCHONDRIAL"/>
    <property type="match status" value="1"/>
</dbReference>
<dbReference type="Proteomes" id="UP001163882">
    <property type="component" value="Chromosome"/>
</dbReference>
<organism evidence="22 23">
    <name type="scientific">Pelagibacterium flavum</name>
    <dbReference type="NCBI Taxonomy" id="2984530"/>
    <lineage>
        <taxon>Bacteria</taxon>
        <taxon>Pseudomonadati</taxon>
        <taxon>Pseudomonadota</taxon>
        <taxon>Alphaproteobacteria</taxon>
        <taxon>Hyphomicrobiales</taxon>
        <taxon>Devosiaceae</taxon>
        <taxon>Pelagibacterium</taxon>
    </lineage>
</organism>
<dbReference type="InterPro" id="IPR036922">
    <property type="entry name" value="Rieske_2Fe-2S_sf"/>
</dbReference>
<dbReference type="EC" id="7.1.1.8" evidence="4 19"/>
<dbReference type="InterPro" id="IPR014349">
    <property type="entry name" value="Rieske_Fe-S_prot"/>
</dbReference>
<evidence type="ECO:0000259" key="21">
    <source>
        <dbReference type="PROSITE" id="PS51296"/>
    </source>
</evidence>
<evidence type="ECO:0000256" key="17">
    <source>
        <dbReference type="ARBA" id="ARBA00023157"/>
    </source>
</evidence>
<keyword evidence="15" id="KW-0411">Iron-sulfur</keyword>
<keyword evidence="7" id="KW-1003">Cell membrane</keyword>
<evidence type="ECO:0000256" key="9">
    <source>
        <dbReference type="ARBA" id="ARBA00022714"/>
    </source>
</evidence>
<protein>
    <recommendedName>
        <fullName evidence="5 19">Ubiquinol-cytochrome c reductase iron-sulfur subunit</fullName>
        <ecNumber evidence="4 19">7.1.1.8</ecNumber>
    </recommendedName>
</protein>
<evidence type="ECO:0000256" key="3">
    <source>
        <dbReference type="ARBA" id="ARBA00011649"/>
    </source>
</evidence>